<dbReference type="EMBL" id="CP038484">
    <property type="protein sequence ID" value="QFZ25732.1"/>
    <property type="molecule type" value="Genomic_DNA"/>
</dbReference>
<keyword evidence="2" id="KW-1185">Reference proteome</keyword>
<accession>A0ACD0WF96</accession>
<proteinExistence type="predicted"/>
<gene>
    <name evidence="1" type="ORF">EJF14_10841</name>
</gene>
<name>A0ACD0WF96_CLALS</name>
<reference evidence="2" key="1">
    <citation type="journal article" date="2019" name="MBio">
        <title>Comparative genomics for the elucidation of multidrug resistance (MDR) in Candida lusitaniae.</title>
        <authorList>
            <person name="Kannan A."/>
            <person name="Asner S.A."/>
            <person name="Trachsel E."/>
            <person name="Kelly S."/>
            <person name="Parker J."/>
            <person name="Sanglard D."/>
        </authorList>
    </citation>
    <scope>NUCLEOTIDE SEQUENCE [LARGE SCALE GENOMIC DNA]</scope>
    <source>
        <strain evidence="2">P1</strain>
    </source>
</reference>
<protein>
    <submittedName>
        <fullName evidence="1">Uncharacterized protein</fullName>
    </submittedName>
</protein>
<evidence type="ECO:0000313" key="1">
    <source>
        <dbReference type="EMBL" id="QFZ25732.1"/>
    </source>
</evidence>
<evidence type="ECO:0000313" key="2">
    <source>
        <dbReference type="Proteomes" id="UP000326582"/>
    </source>
</evidence>
<sequence length="289" mass="33545">MLQENLLLACIVVFSAFFRLCSALGMSVPPVQIGDRRRYSSLDNLLNCVGYSTMKDDIIIVRVKSGDRQISQSLNLHVFDSEGNQLRTLHDTAGEQMFMFTNLNNPTQLNDESPEKLINRKDTGNSYSDLLSPNQGKSYVYICFDNIYTDKSWSFQKQHRDVSFQILIRNMTTLKETNYNTLAEHFNLKNLDEVDLNNNDEFVMDFTETDFENAMNSLHSELQHVLNELKLAENNINTLVDHQKLLRNANETIFESYTKSWLLLIICICAFSVIQLIYYKCYLTRRKII</sequence>
<organism evidence="1 2">
    <name type="scientific">Clavispora lusitaniae</name>
    <name type="common">Candida lusitaniae</name>
    <dbReference type="NCBI Taxonomy" id="36911"/>
    <lineage>
        <taxon>Eukaryota</taxon>
        <taxon>Fungi</taxon>
        <taxon>Dikarya</taxon>
        <taxon>Ascomycota</taxon>
        <taxon>Saccharomycotina</taxon>
        <taxon>Pichiomycetes</taxon>
        <taxon>Metschnikowiaceae</taxon>
        <taxon>Clavispora</taxon>
    </lineage>
</organism>
<dbReference type="Proteomes" id="UP000326582">
    <property type="component" value="Chromosome 1"/>
</dbReference>